<dbReference type="AlphaFoldDB" id="A0A0F9DSA9"/>
<gene>
    <name evidence="1" type="ORF">LCGC14_2454310</name>
</gene>
<protein>
    <submittedName>
        <fullName evidence="1">Uncharacterized protein</fullName>
    </submittedName>
</protein>
<proteinExistence type="predicted"/>
<name>A0A0F9DSA9_9ZZZZ</name>
<evidence type="ECO:0000313" key="1">
    <source>
        <dbReference type="EMBL" id="KKL20551.1"/>
    </source>
</evidence>
<comment type="caution">
    <text evidence="1">The sequence shown here is derived from an EMBL/GenBank/DDBJ whole genome shotgun (WGS) entry which is preliminary data.</text>
</comment>
<reference evidence="1" key="1">
    <citation type="journal article" date="2015" name="Nature">
        <title>Complex archaea that bridge the gap between prokaryotes and eukaryotes.</title>
        <authorList>
            <person name="Spang A."/>
            <person name="Saw J.H."/>
            <person name="Jorgensen S.L."/>
            <person name="Zaremba-Niedzwiedzka K."/>
            <person name="Martijn J."/>
            <person name="Lind A.E."/>
            <person name="van Eijk R."/>
            <person name="Schleper C."/>
            <person name="Guy L."/>
            <person name="Ettema T.J."/>
        </authorList>
    </citation>
    <scope>NUCLEOTIDE SEQUENCE</scope>
</reference>
<sequence>ALKEVGEPVQEMESELRTLKIRRTKWQNMLKARGYGV</sequence>
<organism evidence="1">
    <name type="scientific">marine sediment metagenome</name>
    <dbReference type="NCBI Taxonomy" id="412755"/>
    <lineage>
        <taxon>unclassified sequences</taxon>
        <taxon>metagenomes</taxon>
        <taxon>ecological metagenomes</taxon>
    </lineage>
</organism>
<accession>A0A0F9DSA9</accession>
<dbReference type="EMBL" id="LAZR01038052">
    <property type="protein sequence ID" value="KKL20551.1"/>
    <property type="molecule type" value="Genomic_DNA"/>
</dbReference>
<feature type="non-terminal residue" evidence="1">
    <location>
        <position position="1"/>
    </location>
</feature>